<name>A0A8S5TKF8_9CAUD</name>
<evidence type="ECO:0000313" key="1">
    <source>
        <dbReference type="EMBL" id="DAF63274.1"/>
    </source>
</evidence>
<dbReference type="EMBL" id="BK032837">
    <property type="protein sequence ID" value="DAF63274.1"/>
    <property type="molecule type" value="Genomic_DNA"/>
</dbReference>
<sequence length="39" mass="4746">MDCPPCVDPCKLSSQVDSWRCLRHWRWRACWHSTTTRQI</sequence>
<reference evidence="1" key="1">
    <citation type="journal article" date="2021" name="Proc. Natl. Acad. Sci. U.S.A.">
        <title>A Catalog of Tens of Thousands of Viruses from Human Metagenomes Reveals Hidden Associations with Chronic Diseases.</title>
        <authorList>
            <person name="Tisza M.J."/>
            <person name="Buck C.B."/>
        </authorList>
    </citation>
    <scope>NUCLEOTIDE SEQUENCE</scope>
    <source>
        <strain evidence="1">CtyM420</strain>
    </source>
</reference>
<protein>
    <submittedName>
        <fullName evidence="1">Uncharacterized protein</fullName>
    </submittedName>
</protein>
<organism evidence="1">
    <name type="scientific">CrAss-like virus sp. ctyM420</name>
    <dbReference type="NCBI Taxonomy" id="2828014"/>
    <lineage>
        <taxon>Viruses</taxon>
        <taxon>Duplodnaviria</taxon>
        <taxon>Heunggongvirae</taxon>
        <taxon>Uroviricota</taxon>
        <taxon>Caudoviricetes</taxon>
        <taxon>Crassvirales</taxon>
    </lineage>
</organism>
<proteinExistence type="predicted"/>
<accession>A0A8S5TKF8</accession>